<dbReference type="AlphaFoldDB" id="A0A1B6BXI1"/>
<proteinExistence type="predicted"/>
<sequence>FYRQFIFFSCYFLVSMVCFILRPGPDNIVKTSTTNSTSTNLTQSTVNPINITNFDVTNFTDFENTTTFPQLLENTKEYENYKHNNKHSDLLINIKLKRHDV</sequence>
<feature type="non-terminal residue" evidence="2">
    <location>
        <position position="101"/>
    </location>
</feature>
<keyword evidence="1" id="KW-1133">Transmembrane helix</keyword>
<reference evidence="2" key="1">
    <citation type="submission" date="2015-12" db="EMBL/GenBank/DDBJ databases">
        <title>De novo transcriptome assembly of four potential Pierce s Disease insect vectors from Arizona vineyards.</title>
        <authorList>
            <person name="Tassone E.E."/>
        </authorList>
    </citation>
    <scope>NUCLEOTIDE SEQUENCE</scope>
</reference>
<feature type="non-terminal residue" evidence="2">
    <location>
        <position position="1"/>
    </location>
</feature>
<keyword evidence="1" id="KW-0812">Transmembrane</keyword>
<dbReference type="EMBL" id="GEDC01031322">
    <property type="protein sequence ID" value="JAS05976.1"/>
    <property type="molecule type" value="Transcribed_RNA"/>
</dbReference>
<name>A0A1B6BXI1_9HEMI</name>
<accession>A0A1B6BXI1</accession>
<organism evidence="2">
    <name type="scientific">Clastoptera arizonana</name>
    <name type="common">Arizona spittle bug</name>
    <dbReference type="NCBI Taxonomy" id="38151"/>
    <lineage>
        <taxon>Eukaryota</taxon>
        <taxon>Metazoa</taxon>
        <taxon>Ecdysozoa</taxon>
        <taxon>Arthropoda</taxon>
        <taxon>Hexapoda</taxon>
        <taxon>Insecta</taxon>
        <taxon>Pterygota</taxon>
        <taxon>Neoptera</taxon>
        <taxon>Paraneoptera</taxon>
        <taxon>Hemiptera</taxon>
        <taxon>Auchenorrhyncha</taxon>
        <taxon>Cercopoidea</taxon>
        <taxon>Clastopteridae</taxon>
        <taxon>Clastoptera</taxon>
    </lineage>
</organism>
<keyword evidence="1" id="KW-0472">Membrane</keyword>
<gene>
    <name evidence="2" type="ORF">g.44449</name>
</gene>
<evidence type="ECO:0000256" key="1">
    <source>
        <dbReference type="SAM" id="Phobius"/>
    </source>
</evidence>
<feature type="transmembrane region" description="Helical" evidence="1">
    <location>
        <begin position="6"/>
        <end position="22"/>
    </location>
</feature>
<protein>
    <submittedName>
        <fullName evidence="2">Uncharacterized protein</fullName>
    </submittedName>
</protein>
<evidence type="ECO:0000313" key="2">
    <source>
        <dbReference type="EMBL" id="JAS05976.1"/>
    </source>
</evidence>